<evidence type="ECO:0000313" key="1">
    <source>
        <dbReference type="EMBL" id="GMT23273.1"/>
    </source>
</evidence>
<accession>A0AAV5VY34</accession>
<dbReference type="Proteomes" id="UP001432322">
    <property type="component" value="Unassembled WGS sequence"/>
</dbReference>
<dbReference type="PANTHER" id="PTHR23418:SF1">
    <property type="entry name" value="INACTIVE ACIREDUCTONE DIOXYGENASE 2-RELATED"/>
    <property type="match status" value="1"/>
</dbReference>
<dbReference type="EMBL" id="BTSY01000004">
    <property type="protein sequence ID" value="GMT23273.1"/>
    <property type="molecule type" value="Genomic_DNA"/>
</dbReference>
<name>A0AAV5VY34_9BILA</name>
<gene>
    <name evidence="1" type="ORF">PFISCL1PPCAC_14570</name>
</gene>
<dbReference type="InterPro" id="IPR011051">
    <property type="entry name" value="RmlC_Cupin_sf"/>
</dbReference>
<dbReference type="Pfam" id="PF03079">
    <property type="entry name" value="ARD"/>
    <property type="match status" value="1"/>
</dbReference>
<dbReference type="PANTHER" id="PTHR23418">
    <property type="entry name" value="ACIREDUCTONE DIOXYGENASE"/>
    <property type="match status" value="1"/>
</dbReference>
<comment type="caution">
    <text evidence="1">The sequence shown here is derived from an EMBL/GenBank/DDBJ whole genome shotgun (WGS) entry which is preliminary data.</text>
</comment>
<keyword evidence="2" id="KW-1185">Reference proteome</keyword>
<proteinExistence type="predicted"/>
<sequence length="157" mass="18403">MVQAWFIDPYAYGDPRLPHHIFPPMRLTPDQIHKQSEALVWKLNAADPIALSTRIATIKHERHFIREDIIEISARITLNFSEKLEELYEETFLKEEIGKLILDGEAYFDVKATILFQNGEWIRILAEPGDLICIPREVATRFTTTPTNYVKMKRFFK</sequence>
<dbReference type="GO" id="GO:0010309">
    <property type="term" value="F:acireductone dioxygenase [iron(II)-requiring] activity"/>
    <property type="evidence" value="ECO:0007669"/>
    <property type="project" value="InterPro"/>
</dbReference>
<dbReference type="InterPro" id="IPR004313">
    <property type="entry name" value="ARD"/>
</dbReference>
<dbReference type="GO" id="GO:0006555">
    <property type="term" value="P:methionine metabolic process"/>
    <property type="evidence" value="ECO:0007669"/>
    <property type="project" value="TreeGrafter"/>
</dbReference>
<reference evidence="1" key="1">
    <citation type="submission" date="2023-10" db="EMBL/GenBank/DDBJ databases">
        <title>Genome assembly of Pristionchus species.</title>
        <authorList>
            <person name="Yoshida K."/>
            <person name="Sommer R.J."/>
        </authorList>
    </citation>
    <scope>NUCLEOTIDE SEQUENCE</scope>
    <source>
        <strain evidence="1">RS5133</strain>
    </source>
</reference>
<dbReference type="Gene3D" id="2.60.120.10">
    <property type="entry name" value="Jelly Rolls"/>
    <property type="match status" value="1"/>
</dbReference>
<feature type="non-terminal residue" evidence="1">
    <location>
        <position position="157"/>
    </location>
</feature>
<protein>
    <submittedName>
        <fullName evidence="1">Uncharacterized protein</fullName>
    </submittedName>
</protein>
<dbReference type="AlphaFoldDB" id="A0AAV5VY34"/>
<dbReference type="SUPFAM" id="SSF51182">
    <property type="entry name" value="RmlC-like cupins"/>
    <property type="match status" value="1"/>
</dbReference>
<dbReference type="InterPro" id="IPR014710">
    <property type="entry name" value="RmlC-like_jellyroll"/>
</dbReference>
<evidence type="ECO:0000313" key="2">
    <source>
        <dbReference type="Proteomes" id="UP001432322"/>
    </source>
</evidence>
<organism evidence="1 2">
    <name type="scientific">Pristionchus fissidentatus</name>
    <dbReference type="NCBI Taxonomy" id="1538716"/>
    <lineage>
        <taxon>Eukaryota</taxon>
        <taxon>Metazoa</taxon>
        <taxon>Ecdysozoa</taxon>
        <taxon>Nematoda</taxon>
        <taxon>Chromadorea</taxon>
        <taxon>Rhabditida</taxon>
        <taxon>Rhabditina</taxon>
        <taxon>Diplogasteromorpha</taxon>
        <taxon>Diplogasteroidea</taxon>
        <taxon>Neodiplogasteridae</taxon>
        <taxon>Pristionchus</taxon>
    </lineage>
</organism>